<proteinExistence type="predicted"/>
<keyword evidence="4" id="KW-1185">Reference proteome</keyword>
<name>A0A372IJS7_9BACT</name>
<dbReference type="EMBL" id="QVQT01000007">
    <property type="protein sequence ID" value="RFU15154.1"/>
    <property type="molecule type" value="Genomic_DNA"/>
</dbReference>
<evidence type="ECO:0000313" key="3">
    <source>
        <dbReference type="EMBL" id="RFU15154.1"/>
    </source>
</evidence>
<organism evidence="3 4">
    <name type="scientific">Paracidobacterium acidisoli</name>
    <dbReference type="NCBI Taxonomy" id="2303751"/>
    <lineage>
        <taxon>Bacteria</taxon>
        <taxon>Pseudomonadati</taxon>
        <taxon>Acidobacteriota</taxon>
        <taxon>Terriglobia</taxon>
        <taxon>Terriglobales</taxon>
        <taxon>Acidobacteriaceae</taxon>
        <taxon>Paracidobacterium</taxon>
    </lineage>
</organism>
<keyword evidence="2" id="KW-0732">Signal</keyword>
<protein>
    <recommendedName>
        <fullName evidence="5">DUF4157 domain-containing protein</fullName>
    </recommendedName>
</protein>
<feature type="chain" id="PRO_5016886667" description="DUF4157 domain-containing protein" evidence="2">
    <location>
        <begin position="22"/>
        <end position="517"/>
    </location>
</feature>
<evidence type="ECO:0008006" key="5">
    <source>
        <dbReference type="Google" id="ProtNLM"/>
    </source>
</evidence>
<sequence length="517" mass="56998">MKGILPVIVLGMTAAWGTAWAGSVQQQAQDQTPDTAQTKPGDAKPQEKTETHITPAQAKELFASVDTIMQFASQDSKLPIKHEVKRKLTTRAAVEGYLVDKMKDDKDAKRMERSEIVLKKFGLLDQDFRLEPFLVSLLKEQIAGYYDNKTKTVNLLDWIEPETQKPVLAHELTHALQDQHVNLDKWEDQSSEDISRNAAEDLHHVSTDEVDTAREAVLEGQAMAVFLDYGLAPTGRHLQSSPELVDNLTDNMADDPDSPVLSRAPLLLQESLLFPYRDGLKFEATLLTDKGQQGAFAAVLDHPPATSYEIMNPKAYERGTPVPLLHMPDVHPILDTQYDPYDIGVMGELDVQILSKLFGGDRTAALLTPAWDGGIYYASQKKDAPDKDSTASIALMYLSQWKSPQAAALFVKMYADELGKKYANVQRDPDAEEAEGEQAYKTSEGPVLMVTSGRDVFISESYDLTTARKLQLLMLGAQQGSAGQQVASSRQLPVEGLTGSMVHFLAGCGMMKVALPH</sequence>
<dbReference type="RefSeq" id="WP_117303021.1">
    <property type="nucleotide sequence ID" value="NZ_QVQT02000007.1"/>
</dbReference>
<dbReference type="Proteomes" id="UP000264702">
    <property type="component" value="Unassembled WGS sequence"/>
</dbReference>
<gene>
    <name evidence="3" type="ORF">D0Y96_18645</name>
</gene>
<evidence type="ECO:0000256" key="2">
    <source>
        <dbReference type="SAM" id="SignalP"/>
    </source>
</evidence>
<feature type="region of interest" description="Disordered" evidence="1">
    <location>
        <begin position="25"/>
        <end position="53"/>
    </location>
</feature>
<evidence type="ECO:0000313" key="4">
    <source>
        <dbReference type="Proteomes" id="UP000264702"/>
    </source>
</evidence>
<feature type="compositionally biased region" description="Basic and acidic residues" evidence="1">
    <location>
        <begin position="41"/>
        <end position="51"/>
    </location>
</feature>
<feature type="signal peptide" evidence="2">
    <location>
        <begin position="1"/>
        <end position="21"/>
    </location>
</feature>
<accession>A0A372IJS7</accession>
<feature type="compositionally biased region" description="Low complexity" evidence="1">
    <location>
        <begin position="25"/>
        <end position="38"/>
    </location>
</feature>
<reference evidence="3 4" key="1">
    <citation type="submission" date="2018-08" db="EMBL/GenBank/DDBJ databases">
        <title>Acidipila sp. 4G-K13, an acidobacterium isolated from forest soil.</title>
        <authorList>
            <person name="Gao Z.-H."/>
            <person name="Qiu L.-H."/>
        </authorList>
    </citation>
    <scope>NUCLEOTIDE SEQUENCE [LARGE SCALE GENOMIC DNA]</scope>
    <source>
        <strain evidence="3 4">4G-K13</strain>
    </source>
</reference>
<dbReference type="AlphaFoldDB" id="A0A372IJS7"/>
<comment type="caution">
    <text evidence="3">The sequence shown here is derived from an EMBL/GenBank/DDBJ whole genome shotgun (WGS) entry which is preliminary data.</text>
</comment>
<evidence type="ECO:0000256" key="1">
    <source>
        <dbReference type="SAM" id="MobiDB-lite"/>
    </source>
</evidence>
<dbReference type="OrthoDB" id="263516at2"/>